<dbReference type="GO" id="GO:0009617">
    <property type="term" value="P:response to bacterium"/>
    <property type="evidence" value="ECO:0007669"/>
    <property type="project" value="TreeGrafter"/>
</dbReference>
<keyword evidence="7" id="KW-0325">Glycoprotein</keyword>
<evidence type="ECO:0000256" key="4">
    <source>
        <dbReference type="ARBA" id="ARBA00022859"/>
    </source>
</evidence>
<feature type="domain" description="Ig-like" evidence="10">
    <location>
        <begin position="230"/>
        <end position="359"/>
    </location>
</feature>
<feature type="domain" description="Ig-like" evidence="10">
    <location>
        <begin position="552"/>
        <end position="631"/>
    </location>
</feature>
<name>A0A8S4BK05_9TELE</name>
<feature type="domain" description="Ig-like" evidence="10">
    <location>
        <begin position="650"/>
        <end position="749"/>
    </location>
</feature>
<evidence type="ECO:0000256" key="7">
    <source>
        <dbReference type="ARBA" id="ARBA00023180"/>
    </source>
</evidence>
<dbReference type="InterPro" id="IPR052051">
    <property type="entry name" value="TCR_complex_component"/>
</dbReference>
<keyword evidence="2" id="KW-1003">Cell membrane</keyword>
<sequence length="1445" mass="160388">MDCKSFASKTAHVGDDVTLKCGRESSSVGYLFWMKLVVGSLPEILGAAYTFSNGVVKTPPGITAEIERGTFVLRITKAKLSDNAIYYCEEIIELQKRSLNITFLRVKEQKDPLPSTTPEPPAVPVQPGDSDTVQCSILSENNSKMCPEFHKLCVFQTKSGESQATGMCSHDQSGAEKNLTQKCLCNFSLSNISTSDFGIYYCTGVTLEQMCFGNGTKMDAEASRPLSESPTTTVVLFLLCGALAVSLTVIALLIYTIRKKNKCECCEDSMISVMTAQYGEAVTFKCLLPTYENNNSRIKWYKQSVGDTLTLITTLMTNTIEPAFEKGFSPSRFSAKCTTGVCTLTIAKTEPEDEALYHCGTFSWRSDRWTGTYLSLKENDKRARKYTVVQWPGISESVQPGKNMTLQCSIHRHSEDSSCPHEHRVHWFAVRSDQSLGNVIYTSGNGPHKSECKPESKSCVYHFSKNISSSDDGTYYCALATCGEILFGDGTKLDIQSTKLVSEVFQMGNQITFLFFAVKKIRECGSCFIYCCWSKLGCTYEKNFVTTTAGVGENVILTCNYDEPRGIATFYWIRVVSGTMPEIMGRGFNFDYVDPIVISRVTTNQEPRRFVLNITNVNLSDTAFYYCLISQQRKISFLKGTFLRITGPEPDFTDVIQNNPSVAIHAGNSVSLNCSVLFDSEKKTCPEEHRVFWFRVASDKSQHTFLYGQSEGGGECVRSPENQSPQSCVYSFFKGNVTSTDAGTYYCAVAACGRIVFGNGSKVNIEVVGTYDAEKTNKLLYLLCAALAVSLIVTSFLLCSIRKKTCNCSNVIYQRKAKAGRRKATAREETIYADIWHTHCVSLFSVVILFLGCSDNLMLELKTVTNGDYVTLTCSRLNTEFDATLHWVRFVSGNQPEYLGGTFSFDYDVVNKTPHFTVKQEPGNFTLHISKSNLSDAGLYYCIKIDTLDLTFLKGTFLRVKGPSPNISVIVQEPPSVLVHPGDPVSLQCSVLFYAERKTCPAEHSVYWFRAGTDESHPSLIYTNGNSGDGCKSRLEANSEKKCIYSFSKNISPSDAGTYYCAVATCGEILFGNGTELDIGVPGVWDLQTANTVILLLSTVLTASVIIICILTCFIKKKTCGCCEGCAIDPILETKTNHVGSQVTLTCPRKSAGTFSWMRVNFGSTPEILGEEPKKYNHITVKQEPGIFELRILKSKLSDTGFYFCIRKYHQKMELLTITYLRTEEPVTTAPPSPLFHQEDSVTLKCSVLHDSQNTSCPADENIFCLTAKYNQCHSSLNYSKEGQGGYLNNSLSVTAKKCLHSYLKHFSSSDVQTYYCAVATCEERVMENQSKPNKAVNLCSSKDVFSIVFYLLCAAVAMSVILIGFLAYTIRKLRKKIKEYSTVAVAQQRQTSTRENQGSQQTDEDSLIYSTVAFTRTKMSQTAKRANKSDEEETIFTDVCDPGL</sequence>
<evidence type="ECO:0000256" key="9">
    <source>
        <dbReference type="SAM" id="Phobius"/>
    </source>
</evidence>
<feature type="transmembrane region" description="Helical" evidence="9">
    <location>
        <begin position="1348"/>
        <end position="1369"/>
    </location>
</feature>
<dbReference type="Gene3D" id="2.60.40.10">
    <property type="entry name" value="Immunoglobulins"/>
    <property type="match status" value="10"/>
</dbReference>
<keyword evidence="12" id="KW-1185">Reference proteome</keyword>
<comment type="caution">
    <text evidence="11">The sequence shown here is derived from an EMBL/GenBank/DDBJ whole genome shotgun (WGS) entry which is preliminary data.</text>
</comment>
<dbReference type="InterPro" id="IPR013106">
    <property type="entry name" value="Ig_V-set"/>
</dbReference>
<dbReference type="InterPro" id="IPR003599">
    <property type="entry name" value="Ig_sub"/>
</dbReference>
<feature type="transmembrane region" description="Helical" evidence="9">
    <location>
        <begin position="234"/>
        <end position="257"/>
    </location>
</feature>
<dbReference type="CDD" id="cd00099">
    <property type="entry name" value="IgV"/>
    <property type="match status" value="3"/>
</dbReference>
<dbReference type="PANTHER" id="PTHR19433">
    <property type="entry name" value="T-CELL RECEPTOR ALPHA CHAIN V REGION-RELATED"/>
    <property type="match status" value="1"/>
</dbReference>
<dbReference type="InterPro" id="IPR013783">
    <property type="entry name" value="Ig-like_fold"/>
</dbReference>
<dbReference type="EMBL" id="CAJRST010036666">
    <property type="protein sequence ID" value="CAG5989166.1"/>
    <property type="molecule type" value="Genomic_DNA"/>
</dbReference>
<dbReference type="GO" id="GO:0005886">
    <property type="term" value="C:plasma membrane"/>
    <property type="evidence" value="ECO:0007669"/>
    <property type="project" value="UniProtKB-SubCell"/>
</dbReference>
<keyword evidence="5 9" id="KW-0472">Membrane</keyword>
<dbReference type="SMART" id="SM00409">
    <property type="entry name" value="IG"/>
    <property type="match status" value="9"/>
</dbReference>
<dbReference type="SUPFAM" id="SSF48726">
    <property type="entry name" value="Immunoglobulin"/>
    <property type="match status" value="9"/>
</dbReference>
<evidence type="ECO:0000313" key="12">
    <source>
        <dbReference type="Proteomes" id="UP000677803"/>
    </source>
</evidence>
<dbReference type="InterPro" id="IPR007110">
    <property type="entry name" value="Ig-like_dom"/>
</dbReference>
<keyword evidence="3" id="KW-0732">Signal</keyword>
<dbReference type="OrthoDB" id="8947657at2759"/>
<keyword evidence="6" id="KW-1015">Disulfide bond</keyword>
<feature type="region of interest" description="Disordered" evidence="8">
    <location>
        <begin position="110"/>
        <end position="129"/>
    </location>
</feature>
<dbReference type="InterPro" id="IPR003598">
    <property type="entry name" value="Ig_sub2"/>
</dbReference>
<evidence type="ECO:0000256" key="6">
    <source>
        <dbReference type="ARBA" id="ARBA00023157"/>
    </source>
</evidence>
<keyword evidence="9" id="KW-1133">Transmembrane helix</keyword>
<organism evidence="11 12">
    <name type="scientific">Menidia menidia</name>
    <name type="common">Atlantic silverside</name>
    <dbReference type="NCBI Taxonomy" id="238744"/>
    <lineage>
        <taxon>Eukaryota</taxon>
        <taxon>Metazoa</taxon>
        <taxon>Chordata</taxon>
        <taxon>Craniata</taxon>
        <taxon>Vertebrata</taxon>
        <taxon>Euteleostomi</taxon>
        <taxon>Actinopterygii</taxon>
        <taxon>Neopterygii</taxon>
        <taxon>Teleostei</taxon>
        <taxon>Neoteleostei</taxon>
        <taxon>Acanthomorphata</taxon>
        <taxon>Ovalentaria</taxon>
        <taxon>Atherinomorphae</taxon>
        <taxon>Atheriniformes</taxon>
        <taxon>Atherinopsidae</taxon>
        <taxon>Menidiinae</taxon>
        <taxon>Menidia</taxon>
    </lineage>
</organism>
<feature type="compositionally biased region" description="Pro residues" evidence="8">
    <location>
        <begin position="115"/>
        <end position="124"/>
    </location>
</feature>
<feature type="domain" description="Ig-like" evidence="10">
    <location>
        <begin position="384"/>
        <end position="502"/>
    </location>
</feature>
<feature type="domain" description="Ig-like" evidence="10">
    <location>
        <begin position="965"/>
        <end position="1063"/>
    </location>
</feature>
<feature type="transmembrane region" description="Helical" evidence="9">
    <location>
        <begin position="1093"/>
        <end position="1115"/>
    </location>
</feature>
<protein>
    <submittedName>
        <fullName evidence="11">(Atlantic silverside) hypothetical protein</fullName>
    </submittedName>
</protein>
<dbReference type="PROSITE" id="PS50835">
    <property type="entry name" value="IG_LIKE"/>
    <property type="match status" value="6"/>
</dbReference>
<proteinExistence type="predicted"/>
<gene>
    <name evidence="11" type="ORF">MMEN_LOCUS17176</name>
</gene>
<dbReference type="GO" id="GO:0002376">
    <property type="term" value="P:immune system process"/>
    <property type="evidence" value="ECO:0007669"/>
    <property type="project" value="UniProtKB-KW"/>
</dbReference>
<dbReference type="PANTHER" id="PTHR19433:SF133">
    <property type="entry name" value="IMMUNE-TYPE RECEPTOR 5 PRECURSOR-RELATED"/>
    <property type="match status" value="1"/>
</dbReference>
<dbReference type="InterPro" id="IPR036179">
    <property type="entry name" value="Ig-like_dom_sf"/>
</dbReference>
<evidence type="ECO:0000256" key="5">
    <source>
        <dbReference type="ARBA" id="ARBA00023136"/>
    </source>
</evidence>
<evidence type="ECO:0000259" key="10">
    <source>
        <dbReference type="PROSITE" id="PS50835"/>
    </source>
</evidence>
<dbReference type="Pfam" id="PF07686">
    <property type="entry name" value="V-set"/>
    <property type="match status" value="6"/>
</dbReference>
<reference evidence="11" key="1">
    <citation type="submission" date="2021-05" db="EMBL/GenBank/DDBJ databases">
        <authorList>
            <person name="Tigano A."/>
        </authorList>
    </citation>
    <scope>NUCLEOTIDE SEQUENCE</scope>
</reference>
<evidence type="ECO:0000256" key="8">
    <source>
        <dbReference type="SAM" id="MobiDB-lite"/>
    </source>
</evidence>
<keyword evidence="4" id="KW-0391">Immunity</keyword>
<dbReference type="Proteomes" id="UP000677803">
    <property type="component" value="Unassembled WGS sequence"/>
</dbReference>
<accession>A0A8S4BK05</accession>
<feature type="transmembrane region" description="Helical" evidence="9">
    <location>
        <begin position="779"/>
        <end position="799"/>
    </location>
</feature>
<keyword evidence="9" id="KW-0812">Transmembrane</keyword>
<evidence type="ECO:0000256" key="2">
    <source>
        <dbReference type="ARBA" id="ARBA00022475"/>
    </source>
</evidence>
<dbReference type="SMART" id="SM00408">
    <property type="entry name" value="IGc2"/>
    <property type="match status" value="5"/>
</dbReference>
<evidence type="ECO:0000256" key="1">
    <source>
        <dbReference type="ARBA" id="ARBA00004236"/>
    </source>
</evidence>
<evidence type="ECO:0000256" key="3">
    <source>
        <dbReference type="ARBA" id="ARBA00022729"/>
    </source>
</evidence>
<feature type="domain" description="Ig-like" evidence="10">
    <location>
        <begin position="864"/>
        <end position="942"/>
    </location>
</feature>
<evidence type="ECO:0000313" key="11">
    <source>
        <dbReference type="EMBL" id="CAG5989166.1"/>
    </source>
</evidence>
<comment type="subcellular location">
    <subcellularLocation>
        <location evidence="1">Cell membrane</location>
    </subcellularLocation>
</comment>
<dbReference type="SMART" id="SM00406">
    <property type="entry name" value="IGv"/>
    <property type="match status" value="8"/>
</dbReference>